<proteinExistence type="predicted"/>
<accession>A0A232EYA5</accession>
<gene>
    <name evidence="1" type="ORF">TSAR_006364</name>
</gene>
<organism evidence="1 2">
    <name type="scientific">Trichomalopsis sarcophagae</name>
    <dbReference type="NCBI Taxonomy" id="543379"/>
    <lineage>
        <taxon>Eukaryota</taxon>
        <taxon>Metazoa</taxon>
        <taxon>Ecdysozoa</taxon>
        <taxon>Arthropoda</taxon>
        <taxon>Hexapoda</taxon>
        <taxon>Insecta</taxon>
        <taxon>Pterygota</taxon>
        <taxon>Neoptera</taxon>
        <taxon>Endopterygota</taxon>
        <taxon>Hymenoptera</taxon>
        <taxon>Apocrita</taxon>
        <taxon>Proctotrupomorpha</taxon>
        <taxon>Chalcidoidea</taxon>
        <taxon>Pteromalidae</taxon>
        <taxon>Pteromalinae</taxon>
        <taxon>Trichomalopsis</taxon>
    </lineage>
</organism>
<name>A0A232EYA5_9HYME</name>
<dbReference type="EMBL" id="NNAY01001672">
    <property type="protein sequence ID" value="OXU23260.1"/>
    <property type="molecule type" value="Genomic_DNA"/>
</dbReference>
<protein>
    <submittedName>
        <fullName evidence="1">Uncharacterized protein</fullName>
    </submittedName>
</protein>
<comment type="caution">
    <text evidence="1">The sequence shown here is derived from an EMBL/GenBank/DDBJ whole genome shotgun (WGS) entry which is preliminary data.</text>
</comment>
<evidence type="ECO:0000313" key="1">
    <source>
        <dbReference type="EMBL" id="OXU23260.1"/>
    </source>
</evidence>
<dbReference type="AlphaFoldDB" id="A0A232EYA5"/>
<sequence>MSDGLLLFMTCSHVWKGASRDPRRVDGTRVRGTTAGHFWGTRFENAKVNSVLVLECFFRRILLRGRYGKKWLNGAKTVVNIEIFRDPSQ</sequence>
<dbReference type="Proteomes" id="UP000215335">
    <property type="component" value="Unassembled WGS sequence"/>
</dbReference>
<reference evidence="1 2" key="1">
    <citation type="journal article" date="2017" name="Curr. Biol.">
        <title>The Evolution of Venom by Co-option of Single-Copy Genes.</title>
        <authorList>
            <person name="Martinson E.O."/>
            <person name="Mrinalini"/>
            <person name="Kelkar Y.D."/>
            <person name="Chang C.H."/>
            <person name="Werren J.H."/>
        </authorList>
    </citation>
    <scope>NUCLEOTIDE SEQUENCE [LARGE SCALE GENOMIC DNA]</scope>
    <source>
        <strain evidence="1 2">Alberta</strain>
        <tissue evidence="1">Whole body</tissue>
    </source>
</reference>
<evidence type="ECO:0000313" key="2">
    <source>
        <dbReference type="Proteomes" id="UP000215335"/>
    </source>
</evidence>
<keyword evidence="2" id="KW-1185">Reference proteome</keyword>